<keyword evidence="2" id="KW-1185">Reference proteome</keyword>
<evidence type="ECO:0000313" key="1">
    <source>
        <dbReference type="EMBL" id="VDP27788.1"/>
    </source>
</evidence>
<accession>A0A183JYJ2</accession>
<dbReference type="AlphaFoldDB" id="A0A183JYJ2"/>
<evidence type="ECO:0000313" key="2">
    <source>
        <dbReference type="Proteomes" id="UP000279833"/>
    </source>
</evidence>
<reference evidence="3" key="1">
    <citation type="submission" date="2016-06" db="UniProtKB">
        <authorList>
            <consortium name="WormBaseParasite"/>
        </authorList>
    </citation>
    <scope>IDENTIFICATION</scope>
</reference>
<gene>
    <name evidence="1" type="ORF">SCUD_LOCUS7798</name>
</gene>
<protein>
    <submittedName>
        <fullName evidence="1 3">Uncharacterized protein</fullName>
    </submittedName>
</protein>
<name>A0A183JYJ2_9TREM</name>
<sequence length="66" mass="7274">MVIGGSRQETLEPGSVLFGTLQKRAPVILRELVLPNGFDPVSPSFTVRDVTTKLSKPQPTSYRTEM</sequence>
<proteinExistence type="predicted"/>
<organism evidence="3">
    <name type="scientific">Schistosoma curassoni</name>
    <dbReference type="NCBI Taxonomy" id="6186"/>
    <lineage>
        <taxon>Eukaryota</taxon>
        <taxon>Metazoa</taxon>
        <taxon>Spiralia</taxon>
        <taxon>Lophotrochozoa</taxon>
        <taxon>Platyhelminthes</taxon>
        <taxon>Trematoda</taxon>
        <taxon>Digenea</taxon>
        <taxon>Strigeidida</taxon>
        <taxon>Schistosomatoidea</taxon>
        <taxon>Schistosomatidae</taxon>
        <taxon>Schistosoma</taxon>
    </lineage>
</organism>
<dbReference type="EMBL" id="UZAK01032471">
    <property type="protein sequence ID" value="VDP27788.1"/>
    <property type="molecule type" value="Genomic_DNA"/>
</dbReference>
<evidence type="ECO:0000313" key="3">
    <source>
        <dbReference type="WBParaSite" id="SCUD_0000779801-mRNA-1"/>
    </source>
</evidence>
<dbReference type="WBParaSite" id="SCUD_0000779801-mRNA-1">
    <property type="protein sequence ID" value="SCUD_0000779801-mRNA-1"/>
    <property type="gene ID" value="SCUD_0000779801"/>
</dbReference>
<dbReference type="Proteomes" id="UP000279833">
    <property type="component" value="Unassembled WGS sequence"/>
</dbReference>
<reference evidence="1 2" key="2">
    <citation type="submission" date="2018-11" db="EMBL/GenBank/DDBJ databases">
        <authorList>
            <consortium name="Pathogen Informatics"/>
        </authorList>
    </citation>
    <scope>NUCLEOTIDE SEQUENCE [LARGE SCALE GENOMIC DNA]</scope>
    <source>
        <strain evidence="1">Dakar</strain>
        <strain evidence="2">Dakar, Senegal</strain>
    </source>
</reference>